<protein>
    <submittedName>
        <fullName evidence="1">DUF3445 domain-containing protein</fullName>
    </submittedName>
</protein>
<dbReference type="InterPro" id="IPR021848">
    <property type="entry name" value="HODM_asu-like"/>
</dbReference>
<evidence type="ECO:0000313" key="2">
    <source>
        <dbReference type="Proteomes" id="UP001138661"/>
    </source>
</evidence>
<dbReference type="Proteomes" id="UP001138661">
    <property type="component" value="Unassembled WGS sequence"/>
</dbReference>
<dbReference type="AlphaFoldDB" id="A0A9X1FVG9"/>
<dbReference type="Pfam" id="PF11927">
    <property type="entry name" value="HODM_asu-like"/>
    <property type="match status" value="1"/>
</dbReference>
<reference evidence="1" key="1">
    <citation type="submission" date="2021-07" db="EMBL/GenBank/DDBJ databases">
        <title>Roseobacter insulae sp. nov., isolated from a tidal flat.</title>
        <authorList>
            <person name="Park S."/>
            <person name="Yoon J.-H."/>
        </authorList>
    </citation>
    <scope>NUCLEOTIDE SEQUENCE</scope>
    <source>
        <strain evidence="1">YSTF-M11</strain>
    </source>
</reference>
<proteinExistence type="predicted"/>
<keyword evidence="2" id="KW-1185">Reference proteome</keyword>
<evidence type="ECO:0000313" key="1">
    <source>
        <dbReference type="EMBL" id="MBW4708504.1"/>
    </source>
</evidence>
<organism evidence="1 2">
    <name type="scientific">Roseobacter insulae</name>
    <dbReference type="NCBI Taxonomy" id="2859783"/>
    <lineage>
        <taxon>Bacteria</taxon>
        <taxon>Pseudomonadati</taxon>
        <taxon>Pseudomonadota</taxon>
        <taxon>Alphaproteobacteria</taxon>
        <taxon>Rhodobacterales</taxon>
        <taxon>Roseobacteraceae</taxon>
        <taxon>Roseobacter</taxon>
    </lineage>
</organism>
<comment type="caution">
    <text evidence="1">The sequence shown here is derived from an EMBL/GenBank/DDBJ whole genome shotgun (WGS) entry which is preliminary data.</text>
</comment>
<name>A0A9X1FVG9_9RHOB</name>
<dbReference type="EMBL" id="JAHXDN010000003">
    <property type="protein sequence ID" value="MBW4708504.1"/>
    <property type="molecule type" value="Genomic_DNA"/>
</dbReference>
<gene>
    <name evidence="1" type="ORF">KX928_11990</name>
</gene>
<sequence length="247" mass="27704">MAEILQKMIPSDMLVDRGLPGVQPLAADAWIRVDEAYAAQMAHRRDLIARKRTAVFWQDQSARDAAAEVLREALRLLPRLGYEVSADRVRCPDGVVIDLADDTPLAVLGRIIQEDICILDKRGDEHVLVAACLCFPASWRLSEKVGRPLVGIHDTVAEYDDGIARRVQRLFDGVQVARPLWRFNRLWYDDPELFQPRSASAPRRIAPGMGDARYQRAERQCILRLPETGAVVFSIHTYVVAQPASPG</sequence>
<dbReference type="RefSeq" id="WP_219502442.1">
    <property type="nucleotide sequence ID" value="NZ_JAHXDN010000003.1"/>
</dbReference>
<accession>A0A9X1FVG9</accession>